<dbReference type="EMBL" id="CP009518">
    <property type="protein sequence ID" value="AKB85231.1"/>
    <property type="molecule type" value="Genomic_DNA"/>
</dbReference>
<dbReference type="Proteomes" id="UP000033048">
    <property type="component" value="Chromosome"/>
</dbReference>
<evidence type="ECO:0000256" key="1">
    <source>
        <dbReference type="SAM" id="Phobius"/>
    </source>
</evidence>
<reference evidence="3 4" key="1">
    <citation type="submission" date="2014-07" db="EMBL/GenBank/DDBJ databases">
        <title>Methanogenic archaea and the global carbon cycle.</title>
        <authorList>
            <person name="Henriksen J.R."/>
            <person name="Luke J."/>
            <person name="Reinhart S."/>
            <person name="Benedict M.N."/>
            <person name="Youngblut N.D."/>
            <person name="Metcalf M.E."/>
            <person name="Whitaker R.J."/>
            <person name="Metcalf W.W."/>
        </authorList>
    </citation>
    <scope>NUCLEOTIDE SEQUENCE [LARGE SCALE GENOMIC DNA]</scope>
    <source>
        <strain evidence="3 4">MM1</strain>
    </source>
</reference>
<evidence type="ECO:0000259" key="2">
    <source>
        <dbReference type="Pfam" id="PF10633"/>
    </source>
</evidence>
<feature type="transmembrane region" description="Helical" evidence="1">
    <location>
        <begin position="409"/>
        <end position="426"/>
    </location>
</feature>
<dbReference type="PATRIC" id="fig|1434104.5.peg.1290"/>
<keyword evidence="1" id="KW-0472">Membrane</keyword>
<dbReference type="GeneID" id="24893719"/>
<keyword evidence="4" id="KW-1185">Reference proteome</keyword>
<evidence type="ECO:0000313" key="4">
    <source>
        <dbReference type="Proteomes" id="UP000033048"/>
    </source>
</evidence>
<dbReference type="AlphaFoldDB" id="A0A0E3SR16"/>
<dbReference type="InterPro" id="IPR013783">
    <property type="entry name" value="Ig-like_fold"/>
</dbReference>
<organism evidence="3 4">
    <name type="scientific">Methanococcoides methylutens MM1</name>
    <dbReference type="NCBI Taxonomy" id="1434104"/>
    <lineage>
        <taxon>Archaea</taxon>
        <taxon>Methanobacteriati</taxon>
        <taxon>Methanobacteriota</taxon>
        <taxon>Stenosarchaea group</taxon>
        <taxon>Methanomicrobia</taxon>
        <taxon>Methanosarcinales</taxon>
        <taxon>Methanosarcinaceae</taxon>
        <taxon>Methanococcoides</taxon>
    </lineage>
</organism>
<dbReference type="PANTHER" id="PTHR35902:SF3">
    <property type="entry name" value="NPCBM-ASSOCIATED, NEW3 DOMAIN OF ALPHA-GALACTOSIDASE"/>
    <property type="match status" value="1"/>
</dbReference>
<dbReference type="HOGENOM" id="CLU_053088_0_0_2"/>
<dbReference type="OrthoDB" id="56770at2157"/>
<name>A0A0E3SR16_METMT</name>
<sequence length="443" mass="47664">MKKIKSFLILLMLLALPIATASAAIYTSAPGVSVDIMSQSPNPARPGETVELTLSVQNIGNEDLADVKVEIEPEYPFSEVSGESLSKTISFLDARQDEEDAAILRFTLNVDPNAAEGLYDLDICVNEGDSATKTTTVDVEVRGKEYAQIVINEAIIDRAVEETLEFTVTNTGSSPLKNMAISWDEPNGEILPVYSDNTKFISYLGAGESATVTYSVIADVNADPGLYQLDINLEFEDYDSNVNEINTKAGLFIGGGTDFDVAFSEGSAGEVSLSVANVGNNEAYSVKVSIPEQDNYRTTGSSASIVGNLDKGDYTITSFTITNNNLASNSESTDRSSMNMEEMDPEEITALRQSQQSQNGLEVLIEYTDSTGQRVSVEKNVPIELTSATGDVATAGPGARNSQSSASTYLMYLVVIGVIVGGAFYYRKIKNTKEKDDEVQDIS</sequence>
<dbReference type="STRING" id="1434104.MCMEM_1178"/>
<dbReference type="PANTHER" id="PTHR35902">
    <property type="entry name" value="S-LAYER DOMAIN-LIKE PROTEIN-RELATED"/>
    <property type="match status" value="1"/>
</dbReference>
<gene>
    <name evidence="3" type="ORF">MCMEM_1178</name>
</gene>
<evidence type="ECO:0000313" key="3">
    <source>
        <dbReference type="EMBL" id="AKB85231.1"/>
    </source>
</evidence>
<dbReference type="Pfam" id="PF10633">
    <property type="entry name" value="NPCBM_assoc"/>
    <property type="match status" value="1"/>
</dbReference>
<proteinExistence type="predicted"/>
<dbReference type="RefSeq" id="WP_048205355.1">
    <property type="nucleotide sequence ID" value="NZ_CP009518.1"/>
</dbReference>
<accession>A0A0E3SR16</accession>
<keyword evidence="1" id="KW-0812">Transmembrane</keyword>
<keyword evidence="1" id="KW-1133">Transmembrane helix</keyword>
<dbReference type="Gene3D" id="2.60.40.10">
    <property type="entry name" value="Immunoglobulins"/>
    <property type="match status" value="1"/>
</dbReference>
<dbReference type="KEGG" id="mmet:MCMEM_1178"/>
<dbReference type="InterPro" id="IPR018905">
    <property type="entry name" value="A-galactase_NEW3"/>
</dbReference>
<feature type="domain" description="Alpha-galactosidase NEW3" evidence="2">
    <location>
        <begin position="161"/>
        <end position="234"/>
    </location>
</feature>
<protein>
    <recommendedName>
        <fullName evidence="2">Alpha-galactosidase NEW3 domain-containing protein</fullName>
    </recommendedName>
</protein>